<accession>A0A0B7BUI2</accession>
<dbReference type="PANTHER" id="PTHR31974">
    <property type="entry name" value="BIOGENESIS OF LYSOSOME-RELATED ORGANELLES COMPLEX 1 SUBUNIT 3"/>
    <property type="match status" value="1"/>
</dbReference>
<feature type="compositionally biased region" description="Acidic residues" evidence="3">
    <location>
        <begin position="35"/>
        <end position="45"/>
    </location>
</feature>
<proteinExistence type="inferred from homology"/>
<dbReference type="InterPro" id="IPR017245">
    <property type="entry name" value="BLOC-1_complex_su-3"/>
</dbReference>
<dbReference type="GO" id="GO:0031083">
    <property type="term" value="C:BLOC-1 complex"/>
    <property type="evidence" value="ECO:0007669"/>
    <property type="project" value="TreeGrafter"/>
</dbReference>
<gene>
    <name evidence="4" type="primary">ORF212590</name>
</gene>
<evidence type="ECO:0000256" key="1">
    <source>
        <dbReference type="ARBA" id="ARBA00008942"/>
    </source>
</evidence>
<dbReference type="Pfam" id="PF15753">
    <property type="entry name" value="BLOC1S3"/>
    <property type="match status" value="1"/>
</dbReference>
<feature type="region of interest" description="Disordered" evidence="3">
    <location>
        <begin position="1"/>
        <end position="55"/>
    </location>
</feature>
<protein>
    <recommendedName>
        <fullName evidence="2">Biogenesis of lysosome-related organelles complex 1 subunit 3</fullName>
    </recommendedName>
</protein>
<organism evidence="4">
    <name type="scientific">Arion vulgaris</name>
    <dbReference type="NCBI Taxonomy" id="1028688"/>
    <lineage>
        <taxon>Eukaryota</taxon>
        <taxon>Metazoa</taxon>
        <taxon>Spiralia</taxon>
        <taxon>Lophotrochozoa</taxon>
        <taxon>Mollusca</taxon>
        <taxon>Gastropoda</taxon>
        <taxon>Heterobranchia</taxon>
        <taxon>Euthyneura</taxon>
        <taxon>Panpulmonata</taxon>
        <taxon>Eupulmonata</taxon>
        <taxon>Stylommatophora</taxon>
        <taxon>Helicina</taxon>
        <taxon>Arionoidea</taxon>
        <taxon>Arionidae</taxon>
        <taxon>Arion</taxon>
    </lineage>
</organism>
<dbReference type="EMBL" id="HACG01049712">
    <property type="protein sequence ID" value="CEK96577.1"/>
    <property type="molecule type" value="Transcribed_RNA"/>
</dbReference>
<reference evidence="4" key="1">
    <citation type="submission" date="2014-12" db="EMBL/GenBank/DDBJ databases">
        <title>Insight into the proteome of Arion vulgaris.</title>
        <authorList>
            <person name="Aradska J."/>
            <person name="Bulat T."/>
            <person name="Smidak R."/>
            <person name="Sarate P."/>
            <person name="Gangsoo J."/>
            <person name="Sialana F."/>
            <person name="Bilban M."/>
            <person name="Lubec G."/>
        </authorList>
    </citation>
    <scope>NUCLEOTIDE SEQUENCE</scope>
    <source>
        <tissue evidence="4">Skin</tissue>
    </source>
</reference>
<evidence type="ECO:0000256" key="2">
    <source>
        <dbReference type="ARBA" id="ARBA00019581"/>
    </source>
</evidence>
<evidence type="ECO:0000313" key="4">
    <source>
        <dbReference type="EMBL" id="CEK96577.1"/>
    </source>
</evidence>
<evidence type="ECO:0000256" key="3">
    <source>
        <dbReference type="SAM" id="MobiDB-lite"/>
    </source>
</evidence>
<feature type="region of interest" description="Disordered" evidence="3">
    <location>
        <begin position="176"/>
        <end position="202"/>
    </location>
</feature>
<comment type="similarity">
    <text evidence="1">Belongs to the BLOC1S3 family.</text>
</comment>
<dbReference type="PANTHER" id="PTHR31974:SF2">
    <property type="entry name" value="BIOGENESIS OF LYSOSOME-RELATED ORGANELLES COMPLEX 1 SUBUNIT 3"/>
    <property type="match status" value="1"/>
</dbReference>
<feature type="compositionally biased region" description="Acidic residues" evidence="3">
    <location>
        <begin position="14"/>
        <end position="25"/>
    </location>
</feature>
<dbReference type="AlphaFoldDB" id="A0A0B7BUI2"/>
<feature type="compositionally biased region" description="Polar residues" evidence="3">
    <location>
        <begin position="178"/>
        <end position="202"/>
    </location>
</feature>
<sequence>MDTKYKTVVQGEASESDEDDEEYDEEPRSMVVDGEAPESDEEEIDTSANSSKKEIPHLHLSEHSSLYESLDDITGVPTLSSKQAGRPKYDNVLNRKLWESNLSLCNNANGLVSQTYLSAAKDIANCSQQLSKSQVSLQDVSHNMRLMTNDCFNLQDLFDTVTTCKLLPNILLPKKPETTATSLPDHSSTSAAFTPTSEGQQA</sequence>
<name>A0A0B7BUI2_9EUPU</name>